<sequence>VNRLTFNLHKLPPSVKEPSLIFSESSKPKTVWKTPISKTLNTGQLVNKGIEKMNNELDNIVLKENIKFGNKEARKCMSKKVLQYLQSFFLADNIVSANQYFSEDMYIAFKDLAINKELTLKEVLMAKTIKGWIGRYSASFKK</sequence>
<dbReference type="EMBL" id="CAJVPY010016166">
    <property type="protein sequence ID" value="CAG8755684.1"/>
    <property type="molecule type" value="Genomic_DNA"/>
</dbReference>
<protein>
    <submittedName>
        <fullName evidence="1">23180_t:CDS:1</fullName>
    </submittedName>
</protein>
<accession>A0A9N9IYQ4</accession>
<dbReference type="Proteomes" id="UP000789405">
    <property type="component" value="Unassembled WGS sequence"/>
</dbReference>
<feature type="non-terminal residue" evidence="1">
    <location>
        <position position="142"/>
    </location>
</feature>
<evidence type="ECO:0000313" key="2">
    <source>
        <dbReference type="Proteomes" id="UP000789405"/>
    </source>
</evidence>
<evidence type="ECO:0000313" key="1">
    <source>
        <dbReference type="EMBL" id="CAG8755684.1"/>
    </source>
</evidence>
<comment type="caution">
    <text evidence="1">The sequence shown here is derived from an EMBL/GenBank/DDBJ whole genome shotgun (WGS) entry which is preliminary data.</text>
</comment>
<name>A0A9N9IYQ4_9GLOM</name>
<reference evidence="1" key="1">
    <citation type="submission" date="2021-06" db="EMBL/GenBank/DDBJ databases">
        <authorList>
            <person name="Kallberg Y."/>
            <person name="Tangrot J."/>
            <person name="Rosling A."/>
        </authorList>
    </citation>
    <scope>NUCLEOTIDE SEQUENCE</scope>
    <source>
        <strain evidence="1">MA453B</strain>
    </source>
</reference>
<gene>
    <name evidence="1" type="ORF">DERYTH_LOCUS17302</name>
</gene>
<proteinExistence type="predicted"/>
<organism evidence="1 2">
    <name type="scientific">Dentiscutata erythropus</name>
    <dbReference type="NCBI Taxonomy" id="1348616"/>
    <lineage>
        <taxon>Eukaryota</taxon>
        <taxon>Fungi</taxon>
        <taxon>Fungi incertae sedis</taxon>
        <taxon>Mucoromycota</taxon>
        <taxon>Glomeromycotina</taxon>
        <taxon>Glomeromycetes</taxon>
        <taxon>Diversisporales</taxon>
        <taxon>Gigasporaceae</taxon>
        <taxon>Dentiscutata</taxon>
    </lineage>
</organism>
<dbReference type="AlphaFoldDB" id="A0A9N9IYQ4"/>
<keyword evidence="2" id="KW-1185">Reference proteome</keyword>
<dbReference type="OrthoDB" id="2383742at2759"/>